<evidence type="ECO:0000313" key="2">
    <source>
        <dbReference type="EMBL" id="CAA9563477.1"/>
    </source>
</evidence>
<dbReference type="EMBL" id="CADCWG010000185">
    <property type="protein sequence ID" value="CAA9563477.1"/>
    <property type="molecule type" value="Genomic_DNA"/>
</dbReference>
<feature type="compositionally biased region" description="Basic and acidic residues" evidence="1">
    <location>
        <begin position="1"/>
        <end position="15"/>
    </location>
</feature>
<accession>A0A6J4V035</accession>
<dbReference type="AlphaFoldDB" id="A0A6J4V035"/>
<gene>
    <name evidence="2" type="ORF">AVDCRST_MAG49-2703</name>
</gene>
<reference evidence="2" key="1">
    <citation type="submission" date="2020-02" db="EMBL/GenBank/DDBJ databases">
        <authorList>
            <person name="Meier V. D."/>
        </authorList>
    </citation>
    <scope>NUCLEOTIDE SEQUENCE</scope>
    <source>
        <strain evidence="2">AVDCRST_MAG49</strain>
    </source>
</reference>
<sequence length="120" mass="12477">MLGRRRPLDNGDRRTPTANGRQRRLVPGPRVAIVPPHPHRGNRRAGDRSRTRSATSAVPPSAGAPLTGSAPPREGRDGPPAPFADARTGRGPAAARVTVGAPRASCGRGRGRSSDRAISA</sequence>
<protein>
    <submittedName>
        <fullName evidence="2">Uncharacterized protein</fullName>
    </submittedName>
</protein>
<name>A0A6J4V035_9BACT</name>
<proteinExistence type="predicted"/>
<evidence type="ECO:0000256" key="1">
    <source>
        <dbReference type="SAM" id="MobiDB-lite"/>
    </source>
</evidence>
<organism evidence="2">
    <name type="scientific">uncultured Thermomicrobiales bacterium</name>
    <dbReference type="NCBI Taxonomy" id="1645740"/>
    <lineage>
        <taxon>Bacteria</taxon>
        <taxon>Pseudomonadati</taxon>
        <taxon>Thermomicrobiota</taxon>
        <taxon>Thermomicrobia</taxon>
        <taxon>Thermomicrobiales</taxon>
        <taxon>environmental samples</taxon>
    </lineage>
</organism>
<feature type="region of interest" description="Disordered" evidence="1">
    <location>
        <begin position="1"/>
        <end position="120"/>
    </location>
</feature>